<dbReference type="GeneID" id="47723442"/>
<dbReference type="RefSeq" id="WP_197706274.1">
    <property type="nucleotide sequence ID" value="NZ_CP138495.1"/>
</dbReference>
<organism evidence="1 2">
    <name type="scientific">Tenacibaculum maritimum NCIMB 2154</name>
    <dbReference type="NCBI Taxonomy" id="1349785"/>
    <lineage>
        <taxon>Bacteria</taxon>
        <taxon>Pseudomonadati</taxon>
        <taxon>Bacteroidota</taxon>
        <taxon>Flavobacteriia</taxon>
        <taxon>Flavobacteriales</taxon>
        <taxon>Flavobacteriaceae</taxon>
        <taxon>Tenacibaculum</taxon>
    </lineage>
</organism>
<protein>
    <recommendedName>
        <fullName evidence="3">CHAP domain-containing protein</fullName>
    </recommendedName>
</protein>
<gene>
    <name evidence="1" type="ORF">MARIT_1948</name>
</gene>
<dbReference type="Gene3D" id="3.90.1720.10">
    <property type="entry name" value="endopeptidase domain like (from Nostoc punctiforme)"/>
    <property type="match status" value="1"/>
</dbReference>
<reference evidence="1 2" key="1">
    <citation type="submission" date="2016-11" db="EMBL/GenBank/DDBJ databases">
        <authorList>
            <person name="Jaros S."/>
            <person name="Januszkiewicz K."/>
            <person name="Wedrychowicz H."/>
        </authorList>
    </citation>
    <scope>NUCLEOTIDE SEQUENCE [LARGE SCALE GENOMIC DNA]</scope>
    <source>
        <strain evidence="1">NCIMB 2154T</strain>
    </source>
</reference>
<dbReference type="KEGG" id="tmar:MARIT_1948"/>
<dbReference type="Proteomes" id="UP000231564">
    <property type="component" value="Chromosome MARIT"/>
</dbReference>
<keyword evidence="2" id="KW-1185">Reference proteome</keyword>
<evidence type="ECO:0008006" key="3">
    <source>
        <dbReference type="Google" id="ProtNLM"/>
    </source>
</evidence>
<dbReference type="EMBL" id="LT634361">
    <property type="protein sequence ID" value="SFZ83213.1"/>
    <property type="molecule type" value="Genomic_DNA"/>
</dbReference>
<name>A0A2H1EAF4_9FLAO</name>
<sequence>MIENKKEGLDLNKAIEGLNKRAGANDTAVGKCAKYVRWALENGGMKTWGATEIEQRPNYACNYGPFLLHKGFIEVSNGDYKKGDIVVIESFSGHKAGHIQMYNGKNWVSDFIQNYFYPGRAYRKAEPNYKTYRWE</sequence>
<dbReference type="AlphaFoldDB" id="A0A2H1EAF4"/>
<evidence type="ECO:0000313" key="1">
    <source>
        <dbReference type="EMBL" id="SFZ83213.1"/>
    </source>
</evidence>
<accession>A0A2H1EAF4</accession>
<proteinExistence type="predicted"/>
<evidence type="ECO:0000313" key="2">
    <source>
        <dbReference type="Proteomes" id="UP000231564"/>
    </source>
</evidence>